<keyword evidence="1" id="KW-1003">Cell membrane</keyword>
<organism evidence="2 3">
    <name type="scientific">Candidatus Doudnabacteria bacterium RIFCSPLOWO2_02_FULL_48_13</name>
    <dbReference type="NCBI Taxonomy" id="1817845"/>
    <lineage>
        <taxon>Bacteria</taxon>
        <taxon>Candidatus Doudnaibacteriota</taxon>
    </lineage>
</organism>
<gene>
    <name evidence="2" type="ORF">A3J05_02460</name>
</gene>
<reference evidence="2 3" key="1">
    <citation type="journal article" date="2016" name="Nat. Commun.">
        <title>Thousands of microbial genomes shed light on interconnected biogeochemical processes in an aquifer system.</title>
        <authorList>
            <person name="Anantharaman K."/>
            <person name="Brown C.T."/>
            <person name="Hug L.A."/>
            <person name="Sharon I."/>
            <person name="Castelle C.J."/>
            <person name="Probst A.J."/>
            <person name="Thomas B.C."/>
            <person name="Singh A."/>
            <person name="Wilkins M.J."/>
            <person name="Karaoz U."/>
            <person name="Brodie E.L."/>
            <person name="Williams K.H."/>
            <person name="Hubbard S.S."/>
            <person name="Banfield J.F."/>
        </authorList>
    </citation>
    <scope>NUCLEOTIDE SEQUENCE [LARGE SCALE GENOMIC DNA]</scope>
</reference>
<dbReference type="GO" id="GO:0005886">
    <property type="term" value="C:plasma membrane"/>
    <property type="evidence" value="ECO:0007669"/>
    <property type="project" value="UniProtKB-SubCell"/>
</dbReference>
<evidence type="ECO:0000256" key="1">
    <source>
        <dbReference type="HAMAP-Rule" id="MF_00386"/>
    </source>
</evidence>
<evidence type="ECO:0000313" key="2">
    <source>
        <dbReference type="EMBL" id="OGE99827.1"/>
    </source>
</evidence>
<dbReference type="AlphaFoldDB" id="A0A1F5QCH3"/>
<comment type="caution">
    <text evidence="2">The sequence shown here is derived from an EMBL/GenBank/DDBJ whole genome shotgun (WGS) entry which is preliminary data.</text>
</comment>
<comment type="subcellular location">
    <subcellularLocation>
        <location evidence="1">Cell membrane</location>
        <topology evidence="1">Peripheral membrane protein</topology>
        <orientation evidence="1">Cytoplasmic side</orientation>
    </subcellularLocation>
</comment>
<dbReference type="SMART" id="SM01234">
    <property type="entry name" value="Haemolytic"/>
    <property type="match status" value="1"/>
</dbReference>
<dbReference type="EMBL" id="MFFF01000013">
    <property type="protein sequence ID" value="OGE99827.1"/>
    <property type="molecule type" value="Genomic_DNA"/>
</dbReference>
<dbReference type="Proteomes" id="UP000177235">
    <property type="component" value="Unassembled WGS sequence"/>
</dbReference>
<dbReference type="InterPro" id="IPR002696">
    <property type="entry name" value="Membr_insert_effic_factor_YidD"/>
</dbReference>
<dbReference type="PANTHER" id="PTHR33383">
    <property type="entry name" value="MEMBRANE PROTEIN INSERTION EFFICIENCY FACTOR-RELATED"/>
    <property type="match status" value="1"/>
</dbReference>
<dbReference type="NCBIfam" id="TIGR00278">
    <property type="entry name" value="membrane protein insertion efficiency factor YidD"/>
    <property type="match status" value="1"/>
</dbReference>
<protein>
    <recommendedName>
        <fullName evidence="1">Putative membrane protein insertion efficiency factor</fullName>
    </recommendedName>
</protein>
<comment type="function">
    <text evidence="1">Could be involved in insertion of integral membrane proteins into the membrane.</text>
</comment>
<proteinExistence type="inferred from homology"/>
<accession>A0A1F5QCH3</accession>
<name>A0A1F5QCH3_9BACT</name>
<keyword evidence="1" id="KW-0472">Membrane</keyword>
<dbReference type="HAMAP" id="MF_00386">
    <property type="entry name" value="UPF0161_YidD"/>
    <property type="match status" value="1"/>
</dbReference>
<dbReference type="PANTHER" id="PTHR33383:SF1">
    <property type="entry name" value="MEMBRANE PROTEIN INSERTION EFFICIENCY FACTOR-RELATED"/>
    <property type="match status" value="1"/>
</dbReference>
<comment type="similarity">
    <text evidence="1">Belongs to the UPF0161 family.</text>
</comment>
<dbReference type="Pfam" id="PF01809">
    <property type="entry name" value="YidD"/>
    <property type="match status" value="1"/>
</dbReference>
<sequence>MKKIFISLINYYQRFFSPDHSSWGKAKYPYGYCRFSPSCSEYAKQSIAADGIRGAVRAILRVLRCNPLSTPAYDPITKKA</sequence>
<evidence type="ECO:0000313" key="3">
    <source>
        <dbReference type="Proteomes" id="UP000177235"/>
    </source>
</evidence>